<name>A0A085M7D2_9BILA</name>
<evidence type="ECO:0000313" key="1">
    <source>
        <dbReference type="EMBL" id="KFD53128.1"/>
    </source>
</evidence>
<accession>A0A085M7D2</accession>
<dbReference type="AlphaFoldDB" id="A0A085M7D2"/>
<gene>
    <name evidence="1" type="ORF">M513_06042</name>
    <name evidence="2" type="ORF">M514_06042</name>
</gene>
<reference evidence="1 3" key="1">
    <citation type="journal article" date="2014" name="Nat. Genet.">
        <title>Genome and transcriptome of the porcine whipworm Trichuris suis.</title>
        <authorList>
            <person name="Jex A.R."/>
            <person name="Nejsum P."/>
            <person name="Schwarz E.M."/>
            <person name="Hu L."/>
            <person name="Young N.D."/>
            <person name="Hall R.S."/>
            <person name="Korhonen P.K."/>
            <person name="Liao S."/>
            <person name="Thamsborg S."/>
            <person name="Xia J."/>
            <person name="Xu P."/>
            <person name="Wang S."/>
            <person name="Scheerlinck J.P."/>
            <person name="Hofmann A."/>
            <person name="Sternberg P.W."/>
            <person name="Wang J."/>
            <person name="Gasser R.B."/>
        </authorList>
    </citation>
    <scope>NUCLEOTIDE SEQUENCE [LARGE SCALE GENOMIC DNA]</scope>
    <source>
        <strain evidence="2">DCEP-RM93F</strain>
        <strain evidence="1">DCEP-RM93M</strain>
    </source>
</reference>
<protein>
    <submittedName>
        <fullName evidence="1">Uncharacterized protein</fullName>
    </submittedName>
</protein>
<organism evidence="1 3">
    <name type="scientific">Trichuris suis</name>
    <name type="common">pig whipworm</name>
    <dbReference type="NCBI Taxonomy" id="68888"/>
    <lineage>
        <taxon>Eukaryota</taxon>
        <taxon>Metazoa</taxon>
        <taxon>Ecdysozoa</taxon>
        <taxon>Nematoda</taxon>
        <taxon>Enoplea</taxon>
        <taxon>Dorylaimia</taxon>
        <taxon>Trichinellida</taxon>
        <taxon>Trichuridae</taxon>
        <taxon>Trichuris</taxon>
    </lineage>
</organism>
<sequence>MTASAAVFFTLNAKMSTIPSRGSVGENVAGWKNDMQPPNDLDGQSACALKASLDNIEIIHCHFWSSMEYV</sequence>
<dbReference type="Proteomes" id="UP000030758">
    <property type="component" value="Unassembled WGS sequence"/>
</dbReference>
<evidence type="ECO:0000313" key="2">
    <source>
        <dbReference type="EMBL" id="KFD70726.1"/>
    </source>
</evidence>
<dbReference type="EMBL" id="KL367486">
    <property type="protein sequence ID" value="KFD70726.1"/>
    <property type="molecule type" value="Genomic_DNA"/>
</dbReference>
<dbReference type="Proteomes" id="UP000030764">
    <property type="component" value="Unassembled WGS sequence"/>
</dbReference>
<proteinExistence type="predicted"/>
<dbReference type="EMBL" id="KL363220">
    <property type="protein sequence ID" value="KFD53128.1"/>
    <property type="molecule type" value="Genomic_DNA"/>
</dbReference>
<evidence type="ECO:0000313" key="3">
    <source>
        <dbReference type="Proteomes" id="UP000030764"/>
    </source>
</evidence>
<keyword evidence="3" id="KW-1185">Reference proteome</keyword>